<sequence length="128" mass="13511">MVKCWAMAAGGDLFTEAISTKVWGRRGQGLPHVHEQDSPQAPDDGIGPLERVEKLGPGLTPHSMMEMVEKRKTLGGEEGDGQRDKEELVLLLGTGPPGGGENACGLLGAGLAASVQTLQNPLPYVELR</sequence>
<gene>
    <name evidence="2" type="ORF">ColLi_07439</name>
</gene>
<evidence type="ECO:0000313" key="2">
    <source>
        <dbReference type="EMBL" id="GJC84601.1"/>
    </source>
</evidence>
<name>A0AA37GP29_9PEZI</name>
<reference evidence="2 3" key="1">
    <citation type="submission" date="2021-07" db="EMBL/GenBank/DDBJ databases">
        <title>Genome data of Colletotrichum spaethianum.</title>
        <authorList>
            <person name="Utami Y.D."/>
            <person name="Hiruma K."/>
        </authorList>
    </citation>
    <scope>NUCLEOTIDE SEQUENCE [LARGE SCALE GENOMIC DNA]</scope>
    <source>
        <strain evidence="2 3">MAFF 242679</strain>
    </source>
</reference>
<comment type="caution">
    <text evidence="2">The sequence shown here is derived from an EMBL/GenBank/DDBJ whole genome shotgun (WGS) entry which is preliminary data.</text>
</comment>
<dbReference type="EMBL" id="BPPX01000015">
    <property type="protein sequence ID" value="GJC84601.1"/>
    <property type="molecule type" value="Genomic_DNA"/>
</dbReference>
<organism evidence="2 3">
    <name type="scientific">Colletotrichum liriopes</name>
    <dbReference type="NCBI Taxonomy" id="708192"/>
    <lineage>
        <taxon>Eukaryota</taxon>
        <taxon>Fungi</taxon>
        <taxon>Dikarya</taxon>
        <taxon>Ascomycota</taxon>
        <taxon>Pezizomycotina</taxon>
        <taxon>Sordariomycetes</taxon>
        <taxon>Hypocreomycetidae</taxon>
        <taxon>Glomerellales</taxon>
        <taxon>Glomerellaceae</taxon>
        <taxon>Colletotrichum</taxon>
        <taxon>Colletotrichum spaethianum species complex</taxon>
    </lineage>
</organism>
<keyword evidence="3" id="KW-1185">Reference proteome</keyword>
<proteinExistence type="predicted"/>
<dbReference type="AlphaFoldDB" id="A0AA37GP29"/>
<feature type="region of interest" description="Disordered" evidence="1">
    <location>
        <begin position="28"/>
        <end position="47"/>
    </location>
</feature>
<evidence type="ECO:0000256" key="1">
    <source>
        <dbReference type="SAM" id="MobiDB-lite"/>
    </source>
</evidence>
<accession>A0AA37GP29</accession>
<evidence type="ECO:0000313" key="3">
    <source>
        <dbReference type="Proteomes" id="UP001055172"/>
    </source>
</evidence>
<dbReference type="Proteomes" id="UP001055172">
    <property type="component" value="Unassembled WGS sequence"/>
</dbReference>
<protein>
    <submittedName>
        <fullName evidence="2">Uncharacterized protein</fullName>
    </submittedName>
</protein>